<accession>A0A7J6X1I7</accession>
<protein>
    <recommendedName>
        <fullName evidence="1">RNase H type-1 domain-containing protein</fullName>
    </recommendedName>
</protein>
<gene>
    <name evidence="2" type="ORF">FRX31_006807</name>
</gene>
<dbReference type="PANTHER" id="PTHR47723:SF19">
    <property type="entry name" value="POLYNUCLEOTIDYL TRANSFERASE, RIBONUCLEASE H-LIKE SUPERFAMILY PROTEIN"/>
    <property type="match status" value="1"/>
</dbReference>
<feature type="domain" description="RNase H type-1" evidence="1">
    <location>
        <begin position="41"/>
        <end position="124"/>
    </location>
</feature>
<organism evidence="2 3">
    <name type="scientific">Thalictrum thalictroides</name>
    <name type="common">Rue-anemone</name>
    <name type="synonym">Anemone thalictroides</name>
    <dbReference type="NCBI Taxonomy" id="46969"/>
    <lineage>
        <taxon>Eukaryota</taxon>
        <taxon>Viridiplantae</taxon>
        <taxon>Streptophyta</taxon>
        <taxon>Embryophyta</taxon>
        <taxon>Tracheophyta</taxon>
        <taxon>Spermatophyta</taxon>
        <taxon>Magnoliopsida</taxon>
        <taxon>Ranunculales</taxon>
        <taxon>Ranunculaceae</taxon>
        <taxon>Thalictroideae</taxon>
        <taxon>Thalictrum</taxon>
    </lineage>
</organism>
<dbReference type="Pfam" id="PF13456">
    <property type="entry name" value="RVT_3"/>
    <property type="match status" value="1"/>
</dbReference>
<comment type="caution">
    <text evidence="2">The sequence shown here is derived from an EMBL/GenBank/DDBJ whole genome shotgun (WGS) entry which is preliminary data.</text>
</comment>
<dbReference type="SUPFAM" id="SSF53098">
    <property type="entry name" value="Ribonuclease H-like"/>
    <property type="match status" value="1"/>
</dbReference>
<evidence type="ECO:0000259" key="1">
    <source>
        <dbReference type="Pfam" id="PF13456"/>
    </source>
</evidence>
<evidence type="ECO:0000313" key="3">
    <source>
        <dbReference type="Proteomes" id="UP000554482"/>
    </source>
</evidence>
<dbReference type="EMBL" id="JABWDY010006551">
    <property type="protein sequence ID" value="KAF5203606.1"/>
    <property type="molecule type" value="Genomic_DNA"/>
</dbReference>
<dbReference type="GO" id="GO:0003676">
    <property type="term" value="F:nucleic acid binding"/>
    <property type="evidence" value="ECO:0007669"/>
    <property type="project" value="InterPro"/>
</dbReference>
<dbReference type="InterPro" id="IPR002156">
    <property type="entry name" value="RNaseH_domain"/>
</dbReference>
<dbReference type="Proteomes" id="UP000554482">
    <property type="component" value="Unassembled WGS sequence"/>
</dbReference>
<evidence type="ECO:0000313" key="2">
    <source>
        <dbReference type="EMBL" id="KAF5203606.1"/>
    </source>
</evidence>
<feature type="non-terminal residue" evidence="2">
    <location>
        <position position="130"/>
    </location>
</feature>
<dbReference type="InterPro" id="IPR036397">
    <property type="entry name" value="RNaseH_sf"/>
</dbReference>
<dbReference type="AlphaFoldDB" id="A0A7J6X1I7"/>
<dbReference type="CDD" id="cd06222">
    <property type="entry name" value="RNase_H_like"/>
    <property type="match status" value="1"/>
</dbReference>
<sequence>MDLGPDRDHIIQTWNLDIGVKERTRKQCTWEKPEQGDHALNTDGTLVGGLGGWSAVIRDHEGGVLHARAGKSRYKSIAMIELEGLNQGVRLAREKGITRLKAQTDSTNVVSFMNQNSTPPWQAYHMLQSL</sequence>
<dbReference type="InterPro" id="IPR053151">
    <property type="entry name" value="RNase_H-like"/>
</dbReference>
<dbReference type="GO" id="GO:0004523">
    <property type="term" value="F:RNA-DNA hybrid ribonuclease activity"/>
    <property type="evidence" value="ECO:0007669"/>
    <property type="project" value="InterPro"/>
</dbReference>
<proteinExistence type="predicted"/>
<keyword evidence="3" id="KW-1185">Reference proteome</keyword>
<dbReference type="PANTHER" id="PTHR47723">
    <property type="entry name" value="OS05G0353850 PROTEIN"/>
    <property type="match status" value="1"/>
</dbReference>
<reference evidence="2 3" key="1">
    <citation type="submission" date="2020-06" db="EMBL/GenBank/DDBJ databases">
        <title>Transcriptomic and genomic resources for Thalictrum thalictroides and T. hernandezii: Facilitating candidate gene discovery in an emerging model plant lineage.</title>
        <authorList>
            <person name="Arias T."/>
            <person name="Riano-Pachon D.M."/>
            <person name="Di Stilio V.S."/>
        </authorList>
    </citation>
    <scope>NUCLEOTIDE SEQUENCE [LARGE SCALE GENOMIC DNA]</scope>
    <source>
        <strain evidence="3">cv. WT478/WT964</strain>
        <tissue evidence="2">Leaves</tissue>
    </source>
</reference>
<dbReference type="InterPro" id="IPR044730">
    <property type="entry name" value="RNase_H-like_dom_plant"/>
</dbReference>
<dbReference type="Gene3D" id="3.30.420.10">
    <property type="entry name" value="Ribonuclease H-like superfamily/Ribonuclease H"/>
    <property type="match status" value="1"/>
</dbReference>
<dbReference type="OrthoDB" id="1752183at2759"/>
<name>A0A7J6X1I7_THATH</name>
<dbReference type="InterPro" id="IPR012337">
    <property type="entry name" value="RNaseH-like_sf"/>
</dbReference>